<feature type="compositionally biased region" description="Low complexity" evidence="8">
    <location>
        <begin position="124"/>
        <end position="154"/>
    </location>
</feature>
<keyword evidence="6" id="KW-0539">Nucleus</keyword>
<evidence type="ECO:0000313" key="10">
    <source>
        <dbReference type="EMBL" id="EGP87572.1"/>
    </source>
</evidence>
<evidence type="ECO:0000256" key="6">
    <source>
        <dbReference type="ARBA" id="ARBA00023242"/>
    </source>
</evidence>
<dbReference type="OrthoDB" id="9439903at2759"/>
<dbReference type="CDD" id="cd12148">
    <property type="entry name" value="fungal_TF_MHR"/>
    <property type="match status" value="1"/>
</dbReference>
<dbReference type="PANTHER" id="PTHR40626:SF12">
    <property type="entry name" value="RFEC"/>
    <property type="match status" value="1"/>
</dbReference>
<dbReference type="GO" id="GO:0005634">
    <property type="term" value="C:nucleus"/>
    <property type="evidence" value="ECO:0007669"/>
    <property type="project" value="UniProtKB-SubCell"/>
</dbReference>
<evidence type="ECO:0000256" key="7">
    <source>
        <dbReference type="PROSITE-ProRule" id="PRU00042"/>
    </source>
</evidence>
<feature type="domain" description="C2H2-type" evidence="9">
    <location>
        <begin position="277"/>
        <end position="304"/>
    </location>
</feature>
<dbReference type="SUPFAM" id="SSF57667">
    <property type="entry name" value="beta-beta-alpha zinc fingers"/>
    <property type="match status" value="1"/>
</dbReference>
<feature type="compositionally biased region" description="Low complexity" evidence="8">
    <location>
        <begin position="174"/>
        <end position="188"/>
    </location>
</feature>
<feature type="compositionally biased region" description="Polar residues" evidence="8">
    <location>
        <begin position="346"/>
        <end position="358"/>
    </location>
</feature>
<keyword evidence="11" id="KW-1185">Reference proteome</keyword>
<keyword evidence="5" id="KW-0862">Zinc</keyword>
<dbReference type="KEGG" id="ztr:MYCGRDRAFT_109529"/>
<feature type="compositionally biased region" description="Polar residues" evidence="8">
    <location>
        <begin position="933"/>
        <end position="960"/>
    </location>
</feature>
<evidence type="ECO:0000259" key="9">
    <source>
        <dbReference type="PROSITE" id="PS50157"/>
    </source>
</evidence>
<proteinExistence type="predicted"/>
<reference evidence="10 11" key="1">
    <citation type="journal article" date="2011" name="PLoS Genet.">
        <title>Finished genome of the fungal wheat pathogen Mycosphaerella graminicola reveals dispensome structure, chromosome plasticity, and stealth pathogenesis.</title>
        <authorList>
            <person name="Goodwin S.B."/>
            <person name="Ben M'barek S."/>
            <person name="Dhillon B."/>
            <person name="Wittenberg A.H.J."/>
            <person name="Crane C.F."/>
            <person name="Hane J.K."/>
            <person name="Foster A.J."/>
            <person name="Van der Lee T.A.J."/>
            <person name="Grimwood J."/>
            <person name="Aerts A."/>
            <person name="Antoniw J."/>
            <person name="Bailey A."/>
            <person name="Bluhm B."/>
            <person name="Bowler J."/>
            <person name="Bristow J."/>
            <person name="van der Burgt A."/>
            <person name="Canto-Canche B."/>
            <person name="Churchill A.C.L."/>
            <person name="Conde-Ferraez L."/>
            <person name="Cools H.J."/>
            <person name="Coutinho P.M."/>
            <person name="Csukai M."/>
            <person name="Dehal P."/>
            <person name="De Wit P."/>
            <person name="Donzelli B."/>
            <person name="van de Geest H.C."/>
            <person name="van Ham R.C.H.J."/>
            <person name="Hammond-Kosack K.E."/>
            <person name="Henrissat B."/>
            <person name="Kilian A."/>
            <person name="Kobayashi A.K."/>
            <person name="Koopmann E."/>
            <person name="Kourmpetis Y."/>
            <person name="Kuzniar A."/>
            <person name="Lindquist E."/>
            <person name="Lombard V."/>
            <person name="Maliepaard C."/>
            <person name="Martins N."/>
            <person name="Mehrabi R."/>
            <person name="Nap J.P.H."/>
            <person name="Ponomarenko A."/>
            <person name="Rudd J.J."/>
            <person name="Salamov A."/>
            <person name="Schmutz J."/>
            <person name="Schouten H.J."/>
            <person name="Shapiro H."/>
            <person name="Stergiopoulos I."/>
            <person name="Torriani S.F.F."/>
            <person name="Tu H."/>
            <person name="de Vries R.P."/>
            <person name="Waalwijk C."/>
            <person name="Ware S.B."/>
            <person name="Wiebenga A."/>
            <person name="Zwiers L.-H."/>
            <person name="Oliver R.P."/>
            <person name="Grigoriev I.V."/>
            <person name="Kema G.H.J."/>
        </authorList>
    </citation>
    <scope>NUCLEOTIDE SEQUENCE [LARGE SCALE GENOMIC DNA]</scope>
    <source>
        <strain evidence="11">CBS 115943 / IPO323</strain>
    </source>
</reference>
<dbReference type="InterPro" id="IPR007219">
    <property type="entry name" value="XnlR_reg_dom"/>
</dbReference>
<gene>
    <name evidence="10" type="ORF">MYCGRDRAFT_109529</name>
</gene>
<feature type="compositionally biased region" description="Polar residues" evidence="8">
    <location>
        <begin position="219"/>
        <end position="228"/>
    </location>
</feature>
<dbReference type="GeneID" id="13396918"/>
<feature type="domain" description="C2H2-type" evidence="9">
    <location>
        <begin position="305"/>
        <end position="335"/>
    </location>
</feature>
<evidence type="ECO:0000313" key="11">
    <source>
        <dbReference type="Proteomes" id="UP000008062"/>
    </source>
</evidence>
<dbReference type="GO" id="GO:0000785">
    <property type="term" value="C:chromatin"/>
    <property type="evidence" value="ECO:0007669"/>
    <property type="project" value="TreeGrafter"/>
</dbReference>
<dbReference type="Proteomes" id="UP000008062">
    <property type="component" value="Chromosome 5"/>
</dbReference>
<evidence type="ECO:0000256" key="3">
    <source>
        <dbReference type="ARBA" id="ARBA00022737"/>
    </source>
</evidence>
<evidence type="ECO:0000256" key="5">
    <source>
        <dbReference type="ARBA" id="ARBA00022833"/>
    </source>
</evidence>
<dbReference type="GO" id="GO:0006351">
    <property type="term" value="P:DNA-templated transcription"/>
    <property type="evidence" value="ECO:0007669"/>
    <property type="project" value="InterPro"/>
</dbReference>
<dbReference type="GO" id="GO:0000981">
    <property type="term" value="F:DNA-binding transcription factor activity, RNA polymerase II-specific"/>
    <property type="evidence" value="ECO:0007669"/>
    <property type="project" value="InterPro"/>
</dbReference>
<dbReference type="GO" id="GO:0008270">
    <property type="term" value="F:zinc ion binding"/>
    <property type="evidence" value="ECO:0007669"/>
    <property type="project" value="UniProtKB-KW"/>
</dbReference>
<dbReference type="InterPro" id="IPR051059">
    <property type="entry name" value="VerF-like"/>
</dbReference>
<dbReference type="OMA" id="FYWLAKY"/>
<keyword evidence="2" id="KW-0479">Metal-binding</keyword>
<dbReference type="PANTHER" id="PTHR40626">
    <property type="entry name" value="MIP31509P"/>
    <property type="match status" value="1"/>
</dbReference>
<evidence type="ECO:0000256" key="8">
    <source>
        <dbReference type="SAM" id="MobiDB-lite"/>
    </source>
</evidence>
<evidence type="ECO:0000256" key="1">
    <source>
        <dbReference type="ARBA" id="ARBA00004123"/>
    </source>
</evidence>
<evidence type="ECO:0000256" key="4">
    <source>
        <dbReference type="ARBA" id="ARBA00022771"/>
    </source>
</evidence>
<dbReference type="AlphaFoldDB" id="F9XCL3"/>
<dbReference type="InParanoid" id="F9XCL3"/>
<dbReference type="SMART" id="SM00355">
    <property type="entry name" value="ZnF_C2H2"/>
    <property type="match status" value="2"/>
</dbReference>
<organism evidence="10 11">
    <name type="scientific">Zymoseptoria tritici (strain CBS 115943 / IPO323)</name>
    <name type="common">Speckled leaf blotch fungus</name>
    <name type="synonym">Septoria tritici</name>
    <dbReference type="NCBI Taxonomy" id="336722"/>
    <lineage>
        <taxon>Eukaryota</taxon>
        <taxon>Fungi</taxon>
        <taxon>Dikarya</taxon>
        <taxon>Ascomycota</taxon>
        <taxon>Pezizomycotina</taxon>
        <taxon>Dothideomycetes</taxon>
        <taxon>Dothideomycetidae</taxon>
        <taxon>Mycosphaerellales</taxon>
        <taxon>Mycosphaerellaceae</taxon>
        <taxon>Zymoseptoria</taxon>
    </lineage>
</organism>
<dbReference type="PROSITE" id="PS00028">
    <property type="entry name" value="ZINC_FINGER_C2H2_1"/>
    <property type="match status" value="1"/>
</dbReference>
<feature type="compositionally biased region" description="Polar residues" evidence="8">
    <location>
        <begin position="107"/>
        <end position="123"/>
    </location>
</feature>
<evidence type="ECO:0000256" key="2">
    <source>
        <dbReference type="ARBA" id="ARBA00022723"/>
    </source>
</evidence>
<dbReference type="Gene3D" id="3.30.160.60">
    <property type="entry name" value="Classic Zinc Finger"/>
    <property type="match status" value="2"/>
</dbReference>
<dbReference type="PROSITE" id="PS50157">
    <property type="entry name" value="ZINC_FINGER_C2H2_2"/>
    <property type="match status" value="2"/>
</dbReference>
<dbReference type="InterPro" id="IPR013087">
    <property type="entry name" value="Znf_C2H2_type"/>
</dbReference>
<comment type="subcellular location">
    <subcellularLocation>
        <location evidence="1">Nucleus</location>
    </subcellularLocation>
</comment>
<dbReference type="InterPro" id="IPR036236">
    <property type="entry name" value="Znf_C2H2_sf"/>
</dbReference>
<feature type="region of interest" description="Disordered" evidence="8">
    <location>
        <begin position="334"/>
        <end position="358"/>
    </location>
</feature>
<protein>
    <recommendedName>
        <fullName evidence="9">C2H2-type domain-containing protein</fullName>
    </recommendedName>
</protein>
<accession>F9XCL3</accession>
<feature type="region of interest" description="Disordered" evidence="8">
    <location>
        <begin position="933"/>
        <end position="964"/>
    </location>
</feature>
<keyword evidence="3" id="KW-0677">Repeat</keyword>
<name>F9XCL3_ZYMTI</name>
<sequence>MHGTSDVSTIVGCSRSVYITMDNNHFNPGYNPYGQGAPQNLAPQHPGQQQQSGGQQQHQQHPQQQHHQHGQPPNIGSPYGGLSAQNHQASQQQQPSPSHTTLPPLQAQNGYPQFGSLSHTYANSQSQPSSAPHTPSSSSMTSNGPSGYGSNNGSMLPPSYPANPYGHLSQSMMYPSSTATSMPPSSSTVGLPTIRPMPPGGAGAPNGLPSLATAAQMGQVGQQASFMQNEEAPTHVVGSQGRRGILPSAPGRPNPPAQGSGQVAKSMIPTKDADGKFPCPHCNKTYLHAKHLKRHLLRHTGDRPYMCHLCKDTFSRSDILKRHFQKCSLRRGNPTGANHLAHQRRNTNTNNRLSMTQQDGPIGLANMPEVAGPSGYNTGVVGSSPSVNGDLSGRSSRANSIITPASIANRNNAAGLGILASNGANGEQMTTSAPYQSGMNAYAMQNGASGAPMPTSYPFNGQQQVNNAIYSNPNTPQQMSFLGHQSSRFDNSQANNHQPMPNGDGNGVDWTRMFTQGGQDGFIGSHSANASSQGISNLKTESSNHKTDYNAQNEVSNESFLGNLYSHSGGFGGEEIENGIPGFPNWSTEDPLQAKCDSLMLHCFPDGPESVHGNSAAELMQMCLKPENVKHFAEHYTSFHGHWPILHMPTFKLTDAENNLVLAILCIGAVYSPKLAVHQVRQMMEFVKKTVQTRSSVYTRTLSGQVNGMGIQPFEVEELQALSMLQTLFLWHGEPSQREAARGEFTMLVRIAKAMGLFQTAPMGHYAFSMLHSLRNSQATQFQASNWNWQGWLEQEKRNRILYQVIMTDAAMVMFFNTHPQLDPMEVSLMLPADDAAWDAGTQYECANALGLNGEHAQAKNANGTRRPVQPTMQGAMCALLDNYATFQPNTTNVFSKFLLIHALIIRIVACQKATLLPEGQFQGFSSGFNTSTPATPLSQNDWLEQHGNGSLSAPNSGHGTPTDHYSPKMNATAAAHVEKKRLGQALEKWKRNWDHDMELQYPPQHYHQRRFGFSRDGVHFFYLGRSFLQSQQPADWQVPADARFKRVLALLKRIKGVVVGDNEKIGQDIGSVGDIDDSYGLDSLNLDMKLLFKPYNSHLDSPVVGVQTHNPA</sequence>
<feature type="compositionally biased region" description="Low complexity" evidence="8">
    <location>
        <begin position="43"/>
        <end position="63"/>
    </location>
</feature>
<feature type="region of interest" description="Disordered" evidence="8">
    <location>
        <begin position="29"/>
        <end position="162"/>
    </location>
</feature>
<dbReference type="EMBL" id="CM001200">
    <property type="protein sequence ID" value="EGP87572.1"/>
    <property type="molecule type" value="Genomic_DNA"/>
</dbReference>
<dbReference type="RefSeq" id="XP_003852596.1">
    <property type="nucleotide sequence ID" value="XM_003852548.1"/>
</dbReference>
<feature type="region of interest" description="Disordered" evidence="8">
    <location>
        <begin position="174"/>
        <end position="264"/>
    </location>
</feature>
<keyword evidence="4 7" id="KW-0863">Zinc-finger</keyword>
<dbReference type="HOGENOM" id="CLU_014245_1_0_1"/>
<feature type="compositionally biased region" description="Low complexity" evidence="8">
    <location>
        <begin position="83"/>
        <end position="106"/>
    </location>
</feature>
<dbReference type="Pfam" id="PF04082">
    <property type="entry name" value="Fungal_trans"/>
    <property type="match status" value="1"/>
</dbReference>
<dbReference type="GO" id="GO:0000978">
    <property type="term" value="F:RNA polymerase II cis-regulatory region sequence-specific DNA binding"/>
    <property type="evidence" value="ECO:0007669"/>
    <property type="project" value="InterPro"/>
</dbReference>
<dbReference type="eggNOG" id="KOG1721">
    <property type="taxonomic scope" value="Eukaryota"/>
</dbReference>